<proteinExistence type="predicted"/>
<dbReference type="EMBL" id="CM040469">
    <property type="protein sequence ID" value="MCI4387625.1"/>
    <property type="molecule type" value="Genomic_DNA"/>
</dbReference>
<keyword evidence="2" id="KW-1185">Reference proteome</keyword>
<accession>A0ACC5X9T8</accession>
<comment type="caution">
    <text evidence="1">The sequence shown here is derived from an EMBL/GenBank/DDBJ whole genome shotgun (WGS) entry which is preliminary data.</text>
</comment>
<evidence type="ECO:0000313" key="1">
    <source>
        <dbReference type="EMBL" id="MCI4387625.1"/>
    </source>
</evidence>
<gene>
    <name evidence="1" type="ORF">PGIGA_G00076420</name>
</gene>
<organism evidence="1 2">
    <name type="scientific">Pangasianodon gigas</name>
    <name type="common">Mekong giant catfish</name>
    <name type="synonym">Pangasius gigas</name>
    <dbReference type="NCBI Taxonomy" id="30993"/>
    <lineage>
        <taxon>Eukaryota</taxon>
        <taxon>Metazoa</taxon>
        <taxon>Chordata</taxon>
        <taxon>Craniata</taxon>
        <taxon>Vertebrata</taxon>
        <taxon>Euteleostomi</taxon>
        <taxon>Actinopterygii</taxon>
        <taxon>Neopterygii</taxon>
        <taxon>Teleostei</taxon>
        <taxon>Ostariophysi</taxon>
        <taxon>Siluriformes</taxon>
        <taxon>Pangasiidae</taxon>
        <taxon>Pangasianodon</taxon>
    </lineage>
</organism>
<evidence type="ECO:0000313" key="2">
    <source>
        <dbReference type="Proteomes" id="UP000829447"/>
    </source>
</evidence>
<dbReference type="Proteomes" id="UP000829447">
    <property type="component" value="Linkage Group LG16"/>
</dbReference>
<name>A0ACC5X9T8_PANGG</name>
<protein>
    <submittedName>
        <fullName evidence="1">Uncharacterized protein</fullName>
    </submittedName>
</protein>
<reference evidence="1 2" key="1">
    <citation type="journal article" date="2022" name="bioRxiv">
        <title>An ancient truncated duplication of the anti-Mullerian hormone receptor type 2 gene is a potential conserved master sex determinant in the Pangasiidae catfish family.</title>
        <authorList>
            <person name="Wen M."/>
            <person name="Pan Q."/>
            <person name="Jouanno E."/>
            <person name="Montfort J."/>
            <person name="Zahm M."/>
            <person name="Cabau C."/>
            <person name="Klopp C."/>
            <person name="Iampietro C."/>
            <person name="Roques C."/>
            <person name="Bouchez O."/>
            <person name="Castinel A."/>
            <person name="Donnadieu C."/>
            <person name="Parrinello H."/>
            <person name="Poncet C."/>
            <person name="Belmonte E."/>
            <person name="Gautier V."/>
            <person name="Avarre J.-C."/>
            <person name="Dugue R."/>
            <person name="Gustiano R."/>
            <person name="Ha T.T.T."/>
            <person name="Campet M."/>
            <person name="Sriphairoj K."/>
            <person name="Ribolli J."/>
            <person name="de Almeida F.L."/>
            <person name="Desvignes T."/>
            <person name="Postlethwait J.H."/>
            <person name="Bucao C.F."/>
            <person name="Robinson-Rechavi M."/>
            <person name="Bobe J."/>
            <person name="Herpin A."/>
            <person name="Guiguen Y."/>
        </authorList>
    </citation>
    <scope>NUCLEOTIDE SEQUENCE [LARGE SCALE GENOMIC DNA]</scope>
    <source>
        <strain evidence="1">YG-Dec2019</strain>
    </source>
</reference>
<sequence length="173" mass="19549">MLFGIIVCTTLNMDQRKQRRLLSEEIRKKIIDKHVKGIGYKTISKQLDVPVTTVTNIKKFKVHGTVANLPGCGCKRNIITRLNKRIVQKVDKEPRKNSKEVQAELQGQDLRLGHDALLKSLPSLCEKRLQHESEVEEEAHAQAEAQKEKDEAEVQVNCNLSAAAEVLFILDSL</sequence>